<evidence type="ECO:0000259" key="13">
    <source>
        <dbReference type="PROSITE" id="PS50105"/>
    </source>
</evidence>
<dbReference type="Pfam" id="PF07653">
    <property type="entry name" value="SH3_2"/>
    <property type="match status" value="1"/>
</dbReference>
<protein>
    <recommendedName>
        <fullName evidence="17">SH3 and multiple ankyrin repeat domains protein 1</fullName>
    </recommendedName>
</protein>
<keyword evidence="3" id="KW-0963">Cytoplasm</keyword>
<dbReference type="SUPFAM" id="SSF50156">
    <property type="entry name" value="PDZ domain-like"/>
    <property type="match status" value="1"/>
</dbReference>
<feature type="compositionally biased region" description="Low complexity" evidence="11">
    <location>
        <begin position="1084"/>
        <end position="1096"/>
    </location>
</feature>
<sequence>MTMILGDMAQQRMLGKRFFTAPENKEVEDGAEEENRPNGMMDGQEENQIRGGTQTREVKGEGLKPAAIVIGRQRGDRQQRIINPGHRGISANQAVLHHQPASHEMYHQTPANQQQLYKVLTNQQARRRHMERSMTTIGPLEDAHLNTMVFRIGIPDIKQTKCLRFDPDATVWSVKQQVVCSLSESLWDVYNYGLFQPASEGHHARFLEEEQSLKQFPQSLEKGVPYLEFRYKSRVYKQTNLDEKQLAKLHTKANLKKFLDYVQSGAVDKISKALDKGLDPNYHDPESGETPLTLAVISGLSVDGIRVLMLNGAHHDFRARDGLTPLHKAVRVHNQAALLTFLSLGVSPDYKDRCGLTPLYHSVLTGGDTSCCETLLYYRARLGTRDENGWDETHQACQHGFAQHLEHLLFYGADITSQNASGNTALHISALYNKESCVRVLLYRGASKEMKNKHGQTPFQVAVMSGHFELGEIIKNHKDTDVVPFLESPKYALQYVESGHALSVNMSLPHPHPLLRAKSENTMATPPDPVAPPTTTPATTQRRSSFALRSSSSPRGARTRSPSRGRVESDDKQKKQRGRQGIVQRRRLYSAVPGRVFIATRSHSAQGERELSLSKGDKVKVLSVGEGGFWEGTVKGRTGWFPAECVEEVLPQNEEKRPESRSEKAKRKLFRHYTVGTYDGLEVPSDYIIKEKSVLLQKKDNEGFGFVLRGAKAQTPIEEFTPTPAFPALQYLESVDEGGVAWRAGLRMGDFLIEVNGMNVVKVGHRQVVNMIRQGGNSLMMKVVMVTRNPEIEEVPKKKAPQQQTKRLTPPAITLRSKSMTSELEEMASPWKKKLDQSESSQAPDKKRSVYQMALNKLDEILAAAQQTISTSDSQGHKGHGGHGGRKERNKGFYANEQSFDQSGGVGVISSGPGYGSNYAQFSSSHTSQHGVMLRQKSVGVTEEERGHLHPPTMKLSRSLSVPGPDDIPPPPETSAPEPPVPVHRRPELMHNNPTHHAQMQIRAPPTRRVDADHSRRGGAKMSGLRRGSSSAAPTGDMPVAIAKTTGRRGGKGPLLKQRKVEEGVGRSEKNSIPIPTIIIKAPSTSSSGHSSQNSSVEAEPSPQLEDEEAEHHSTVLIPEPPTALPPIPPTPFPPDVSGTAQRERERFRDSRRKSTSFFYSSEEDVLVEPDSAQLPQNEPAPRLRPSKSIDEGLFTSDAASMPPAFGLPQYASQHNTTFIHPLTGKVLDPSSPLSLALAARERALKDDRRSRKEERHFGRQFSTAAAFPIPHSATHNSQQQSSSYIHQAQANIYLSGSSPTSTSHSPLSRPQSPRMLRLSGSGIMSVEREGRDVQKVQFTTERTNQYHTFHHEKDGHGKMSQQPSQHRPPLLRMDTQVNANATHYTNPALETNRKSDTERGRDENKEEDPENEIGGGVMVLPPPAPSVDIADEFVFAEPLPPPLQFANGVENSRTVQGVTMYNHLQQQHHQQEQQHGGQSFPQHDQQLQNTPLDPTGPTETSHSLPEIHPSTFHPSAIVHPFLFPPSPLLPPPQLCPKIPPANPPQPPQMPQIHPQPPPTSPQAADSAASSLTSYDSEVANLTQSALSPSLPSPQIFPITSTSSAPSTSSDPASLHRPLPLFYPPQDHVSPTLTYATMTTAAATTATAAVVTVTMTTPSASQLIVGGERIQSESKGFDWPEAVVDSGIEEPDSHSSSDHHTESVSGERRQQERRVSTESGGIKEGRRVSLDSCLSNINQQFQMHNDTHAKTHKHKSKPPPPTHAKPHLHNAAKLHTNMDVGRTVPSLRRQTSAAPGFYQPDEKIQGKGEVKGPSFMDRRLNSPLSSVKASIISELSNKLQQLGGWQGQGSQQMQRFSEDLSSLIPAGHAQLLSSSQPLQRSLSPSMAPVPLSPINSKPLAPTITSNPLAQTITPNPLAQTISPNPLAITLPPNPLTPTPLTATLSSNSLTTNIVPNPITPSLTTNPAPSSPLTPALTPTLTPQAPPYSNWTPSPSPLSFSHCPLSPPCLPHAPLSPLSLAHPPLSPPSYSHPPISPISLSHAPLSPSSVSYAPYPTSPKHRAKYRTKGLDLFSASDSRRSEAHIQRRRAPSPLISCSERPQPGPPRPSSLPLFPSASLYGSPFDLQAPLTPPSSVHPLAEHFFPPTPPLMLPSSPAPTSNPLLASHSLSPTHFLSGGSSPSSVSYLPPLTLPPPNRPFASKPLPYWTKYDVADWLTYLNLAEHRERFLDNEIDGSHLPSLTKEDFLDLGVSRVGHRMNIERALKRLTERLSSPFSVSTVSSEGPNERLREEGTQN</sequence>
<feature type="region of interest" description="Disordered" evidence="11">
    <location>
        <begin position="1466"/>
        <end position="1512"/>
    </location>
</feature>
<feature type="domain" description="SAM" evidence="13">
    <location>
        <begin position="2206"/>
        <end position="2269"/>
    </location>
</feature>
<dbReference type="Gene3D" id="1.10.150.50">
    <property type="entry name" value="Transcription Factor, Ets-1"/>
    <property type="match status" value="1"/>
</dbReference>
<dbReference type="PANTHER" id="PTHR24135:SF3">
    <property type="entry name" value="SH3 AND MULTIPLE ANKYRIN REPEAT DOMAINS PROTEIN 1"/>
    <property type="match status" value="1"/>
</dbReference>
<feature type="compositionally biased region" description="Pro residues" evidence="11">
    <location>
        <begin position="1533"/>
        <end position="1561"/>
    </location>
</feature>
<feature type="domain" description="PDZ" evidence="14">
    <location>
        <begin position="693"/>
        <end position="787"/>
    </location>
</feature>
<feature type="region of interest" description="Disordered" evidence="11">
    <location>
        <begin position="1383"/>
        <end position="1418"/>
    </location>
</feature>
<feature type="region of interest" description="Disordered" evidence="11">
    <location>
        <begin position="794"/>
        <end position="847"/>
    </location>
</feature>
<dbReference type="OrthoDB" id="445896at2759"/>
<dbReference type="Gene3D" id="2.30.30.40">
    <property type="entry name" value="SH3 Domains"/>
    <property type="match status" value="1"/>
</dbReference>
<feature type="region of interest" description="Disordered" evidence="11">
    <location>
        <begin position="1244"/>
        <end position="1317"/>
    </location>
</feature>
<evidence type="ECO:0000256" key="4">
    <source>
        <dbReference type="ARBA" id="ARBA00022553"/>
    </source>
</evidence>
<dbReference type="CDD" id="cd06746">
    <property type="entry name" value="PDZ_SHANK1_3-like"/>
    <property type="match status" value="1"/>
</dbReference>
<dbReference type="InterPro" id="IPR002110">
    <property type="entry name" value="Ankyrin_rpt"/>
</dbReference>
<dbReference type="SMART" id="SM00454">
    <property type="entry name" value="SAM"/>
    <property type="match status" value="1"/>
</dbReference>
<feature type="region of interest" description="Disordered" evidence="11">
    <location>
        <begin position="996"/>
        <end position="1156"/>
    </location>
</feature>
<dbReference type="GO" id="GO:0045211">
    <property type="term" value="C:postsynaptic membrane"/>
    <property type="evidence" value="ECO:0007669"/>
    <property type="project" value="TreeGrafter"/>
</dbReference>
<dbReference type="SUPFAM" id="SSF48403">
    <property type="entry name" value="Ankyrin repeat"/>
    <property type="match status" value="1"/>
</dbReference>
<feature type="compositionally biased region" description="Low complexity" evidence="11">
    <location>
        <begin position="536"/>
        <end position="555"/>
    </location>
</feature>
<dbReference type="InterPro" id="IPR013761">
    <property type="entry name" value="SAM/pointed_sf"/>
</dbReference>
<dbReference type="InterPro" id="IPR001660">
    <property type="entry name" value="SAM"/>
</dbReference>
<dbReference type="InterPro" id="IPR051569">
    <property type="entry name" value="SHANK"/>
</dbReference>
<dbReference type="SUPFAM" id="SSF47769">
    <property type="entry name" value="SAM/Pointed domain"/>
    <property type="match status" value="1"/>
</dbReference>
<evidence type="ECO:0000256" key="10">
    <source>
        <dbReference type="PROSITE-ProRule" id="PRU00192"/>
    </source>
</evidence>
<dbReference type="EMBL" id="JAHKSW010000001">
    <property type="protein sequence ID" value="KAG7336474.1"/>
    <property type="molecule type" value="Genomic_DNA"/>
</dbReference>
<evidence type="ECO:0000256" key="9">
    <source>
        <dbReference type="PROSITE-ProRule" id="PRU00023"/>
    </source>
</evidence>
<keyword evidence="5" id="KW-0677">Repeat</keyword>
<feature type="compositionally biased region" description="Polar residues" evidence="11">
    <location>
        <begin position="1274"/>
        <end position="1293"/>
    </location>
</feature>
<dbReference type="FunFam" id="2.30.42.10:FF:000018">
    <property type="entry name" value="SH3 and multiple ankyrin repeat domains protein 2"/>
    <property type="match status" value="1"/>
</dbReference>
<dbReference type="PROSITE" id="PS50297">
    <property type="entry name" value="ANK_REP_REGION"/>
    <property type="match status" value="1"/>
</dbReference>
<feature type="compositionally biased region" description="Basic and acidic residues" evidence="11">
    <location>
        <begin position="1059"/>
        <end position="1070"/>
    </location>
</feature>
<dbReference type="PROSITE" id="PS50105">
    <property type="entry name" value="SAM_DOMAIN"/>
    <property type="match status" value="1"/>
</dbReference>
<feature type="compositionally biased region" description="Basic residues" evidence="11">
    <location>
        <begin position="574"/>
        <end position="585"/>
    </location>
</feature>
<feature type="region of interest" description="Disordered" evidence="11">
    <location>
        <begin position="869"/>
        <end position="890"/>
    </location>
</feature>
<dbReference type="InterPro" id="IPR041489">
    <property type="entry name" value="PDZ_6"/>
</dbReference>
<evidence type="ECO:0000313" key="15">
    <source>
        <dbReference type="EMBL" id="KAG7336474.1"/>
    </source>
</evidence>
<feature type="compositionally biased region" description="Basic and acidic residues" evidence="11">
    <location>
        <begin position="23"/>
        <end position="36"/>
    </location>
</feature>
<dbReference type="Gene3D" id="2.30.42.10">
    <property type="match status" value="1"/>
</dbReference>
<dbReference type="Pfam" id="PF00536">
    <property type="entry name" value="SAM_1"/>
    <property type="match status" value="1"/>
</dbReference>
<feature type="compositionally biased region" description="Pro residues" evidence="11">
    <location>
        <begin position="1119"/>
        <end position="1135"/>
    </location>
</feature>
<dbReference type="SMART" id="SM00248">
    <property type="entry name" value="ANK"/>
    <property type="match status" value="6"/>
</dbReference>
<accession>A0A9D3P9L6</accession>
<feature type="region of interest" description="Disordered" evidence="11">
    <location>
        <begin position="2275"/>
        <end position="2295"/>
    </location>
</feature>
<evidence type="ECO:0000259" key="12">
    <source>
        <dbReference type="PROSITE" id="PS50002"/>
    </source>
</evidence>
<dbReference type="GO" id="GO:0005737">
    <property type="term" value="C:cytoplasm"/>
    <property type="evidence" value="ECO:0007669"/>
    <property type="project" value="UniProtKB-SubCell"/>
</dbReference>
<feature type="region of interest" description="Disordered" evidence="11">
    <location>
        <begin position="1687"/>
        <end position="1727"/>
    </location>
</feature>
<feature type="compositionally biased region" description="Low complexity" evidence="11">
    <location>
        <begin position="1587"/>
        <end position="1613"/>
    </location>
</feature>
<dbReference type="FunFam" id="1.10.150.50:FF:000006">
    <property type="entry name" value="SH3 and multiple ankyrin repeat domains protein 2"/>
    <property type="match status" value="1"/>
</dbReference>
<dbReference type="PROSITE" id="PS50002">
    <property type="entry name" value="SH3"/>
    <property type="match status" value="1"/>
</dbReference>
<dbReference type="InterPro" id="IPR036034">
    <property type="entry name" value="PDZ_sf"/>
</dbReference>
<dbReference type="GO" id="GO:0030160">
    <property type="term" value="F:synaptic receptor adaptor activity"/>
    <property type="evidence" value="ECO:0007669"/>
    <property type="project" value="TreeGrafter"/>
</dbReference>
<feature type="compositionally biased region" description="Basic and acidic residues" evidence="11">
    <location>
        <begin position="1244"/>
        <end position="1258"/>
    </location>
</feature>
<dbReference type="SMART" id="SM00228">
    <property type="entry name" value="PDZ"/>
    <property type="match status" value="1"/>
</dbReference>
<dbReference type="SUPFAM" id="SSF50044">
    <property type="entry name" value="SH3-domain"/>
    <property type="match status" value="1"/>
</dbReference>
<dbReference type="Pfam" id="PF12796">
    <property type="entry name" value="Ank_2"/>
    <property type="match status" value="1"/>
</dbReference>
<feature type="compositionally biased region" description="Low complexity" evidence="11">
    <location>
        <begin position="1295"/>
        <end position="1309"/>
    </location>
</feature>
<dbReference type="Pfam" id="PF16511">
    <property type="entry name" value="FERM_f0"/>
    <property type="match status" value="1"/>
</dbReference>
<dbReference type="Gene3D" id="1.25.40.20">
    <property type="entry name" value="Ankyrin repeat-containing domain"/>
    <property type="match status" value="2"/>
</dbReference>
<evidence type="ECO:0000256" key="3">
    <source>
        <dbReference type="ARBA" id="ARBA00022490"/>
    </source>
</evidence>
<evidence type="ECO:0000256" key="2">
    <source>
        <dbReference type="ARBA" id="ARBA00022443"/>
    </source>
</evidence>
<dbReference type="Gene3D" id="3.10.20.90">
    <property type="entry name" value="Phosphatidylinositol 3-kinase Catalytic Subunit, Chain A, domain 1"/>
    <property type="match status" value="1"/>
</dbReference>
<feature type="domain" description="SH3" evidence="12">
    <location>
        <begin position="592"/>
        <end position="651"/>
    </location>
</feature>
<organism evidence="15 16">
    <name type="scientific">Hemibagrus wyckioides</name>
    <dbReference type="NCBI Taxonomy" id="337641"/>
    <lineage>
        <taxon>Eukaryota</taxon>
        <taxon>Metazoa</taxon>
        <taxon>Chordata</taxon>
        <taxon>Craniata</taxon>
        <taxon>Vertebrata</taxon>
        <taxon>Euteleostomi</taxon>
        <taxon>Actinopterygii</taxon>
        <taxon>Neopterygii</taxon>
        <taxon>Teleostei</taxon>
        <taxon>Ostariophysi</taxon>
        <taxon>Siluriformes</taxon>
        <taxon>Bagridae</taxon>
        <taxon>Hemibagrus</taxon>
    </lineage>
</organism>
<dbReference type="SMART" id="SM00326">
    <property type="entry name" value="SH3"/>
    <property type="match status" value="1"/>
</dbReference>
<feature type="compositionally biased region" description="Basic and acidic residues" evidence="11">
    <location>
        <begin position="1392"/>
        <end position="1405"/>
    </location>
</feature>
<feature type="compositionally biased region" description="Basic and acidic residues" evidence="11">
    <location>
        <begin position="1691"/>
        <end position="1727"/>
    </location>
</feature>
<feature type="region of interest" description="Disordered" evidence="11">
    <location>
        <begin position="21"/>
        <end position="51"/>
    </location>
</feature>
<proteinExistence type="predicted"/>
<keyword evidence="2 10" id="KW-0728">SH3 domain</keyword>
<dbReference type="InterPro" id="IPR032425">
    <property type="entry name" value="FERM_f0"/>
</dbReference>
<dbReference type="FunFam" id="2.30.30.40:FF:000025">
    <property type="entry name" value="SH3 and multiple ankyrin repeat domains protein 2"/>
    <property type="match status" value="1"/>
</dbReference>
<evidence type="ECO:0000256" key="5">
    <source>
        <dbReference type="ARBA" id="ARBA00022737"/>
    </source>
</evidence>
<feature type="compositionally biased region" description="Pro residues" evidence="11">
    <location>
        <begin position="526"/>
        <end position="535"/>
    </location>
</feature>
<feature type="compositionally biased region" description="Pro residues" evidence="11">
    <location>
        <begin position="966"/>
        <end position="982"/>
    </location>
</feature>
<evidence type="ECO:0000256" key="8">
    <source>
        <dbReference type="ARBA" id="ARBA00034105"/>
    </source>
</evidence>
<keyword evidence="6" id="KW-0770">Synapse</keyword>
<feature type="region of interest" description="Disordered" evidence="11">
    <location>
        <begin position="1747"/>
        <end position="1766"/>
    </location>
</feature>
<feature type="region of interest" description="Disordered" evidence="11">
    <location>
        <begin position="1533"/>
        <end position="1620"/>
    </location>
</feature>
<evidence type="ECO:0000256" key="6">
    <source>
        <dbReference type="ARBA" id="ARBA00023018"/>
    </source>
</evidence>
<dbReference type="InterPro" id="IPR036770">
    <property type="entry name" value="Ankyrin_rpt-contain_sf"/>
</dbReference>
<dbReference type="GO" id="GO:0014069">
    <property type="term" value="C:postsynaptic density"/>
    <property type="evidence" value="ECO:0007669"/>
    <property type="project" value="UniProtKB-SubCell"/>
</dbReference>
<feature type="region of interest" description="Disordered" evidence="11">
    <location>
        <begin position="2074"/>
        <end position="2110"/>
    </location>
</feature>
<feature type="compositionally biased region" description="Low complexity" evidence="11">
    <location>
        <begin position="1466"/>
        <end position="1479"/>
    </location>
</feature>
<feature type="region of interest" description="Disordered" evidence="11">
    <location>
        <begin position="940"/>
        <end position="984"/>
    </location>
</feature>
<feature type="repeat" description="ANK" evidence="9">
    <location>
        <begin position="321"/>
        <end position="353"/>
    </location>
</feature>
<evidence type="ECO:0000259" key="14">
    <source>
        <dbReference type="PROSITE" id="PS50106"/>
    </source>
</evidence>
<dbReference type="GO" id="GO:0035255">
    <property type="term" value="F:ionotropic glutamate receptor binding"/>
    <property type="evidence" value="ECO:0007669"/>
    <property type="project" value="TreeGrafter"/>
</dbReference>
<keyword evidence="16" id="KW-1185">Reference proteome</keyword>
<feature type="region of interest" description="Disordered" evidence="11">
    <location>
        <begin position="519"/>
        <end position="585"/>
    </location>
</feature>
<dbReference type="InterPro" id="IPR036028">
    <property type="entry name" value="SH3-like_dom_sf"/>
</dbReference>
<feature type="compositionally biased region" description="Low complexity" evidence="11">
    <location>
        <begin position="1562"/>
        <end position="1571"/>
    </location>
</feature>
<dbReference type="PROSITE" id="PS50106">
    <property type="entry name" value="PDZ"/>
    <property type="match status" value="1"/>
</dbReference>
<keyword evidence="4" id="KW-0597">Phosphoprotein</keyword>
<comment type="caution">
    <text evidence="15">The sequence shown here is derived from an EMBL/GenBank/DDBJ whole genome shotgun (WGS) entry which is preliminary data.</text>
</comment>
<feature type="repeat" description="ANK" evidence="9">
    <location>
        <begin position="421"/>
        <end position="453"/>
    </location>
</feature>
<feature type="region of interest" description="Disordered" evidence="11">
    <location>
        <begin position="1168"/>
        <end position="1188"/>
    </location>
</feature>
<dbReference type="Proteomes" id="UP000824219">
    <property type="component" value="Linkage Group LG01"/>
</dbReference>
<dbReference type="InterPro" id="IPR001478">
    <property type="entry name" value="PDZ"/>
</dbReference>
<reference evidence="15 16" key="1">
    <citation type="submission" date="2021-06" db="EMBL/GenBank/DDBJ databases">
        <title>Chromosome-level genome assembly of the red-tail catfish (Hemibagrus wyckioides).</title>
        <authorList>
            <person name="Shao F."/>
        </authorList>
    </citation>
    <scope>NUCLEOTIDE SEQUENCE [LARGE SCALE GENOMIC DNA]</scope>
    <source>
        <strain evidence="15">EC202008001</strain>
        <tissue evidence="15">Blood</tissue>
    </source>
</reference>
<comment type="subcellular location">
    <subcellularLocation>
        <location evidence="1">Cytoplasm</location>
    </subcellularLocation>
    <subcellularLocation>
        <location evidence="8">Postsynaptic density</location>
    </subcellularLocation>
</comment>
<keyword evidence="7 9" id="KW-0040">ANK repeat</keyword>
<dbReference type="CDD" id="cd09506">
    <property type="entry name" value="SAM_Shank1_2_3"/>
    <property type="match status" value="1"/>
</dbReference>
<evidence type="ECO:0000256" key="1">
    <source>
        <dbReference type="ARBA" id="ARBA00004496"/>
    </source>
</evidence>
<dbReference type="CDD" id="cd11832">
    <property type="entry name" value="SH3_Shank"/>
    <property type="match status" value="1"/>
</dbReference>
<name>A0A9D3P9L6_9TELE</name>
<dbReference type="FunFam" id="3.10.20.90:FF:000029">
    <property type="entry name" value="SH3 and multiple ankyrin repeat domains protein 1"/>
    <property type="match status" value="1"/>
</dbReference>
<dbReference type="InterPro" id="IPR001452">
    <property type="entry name" value="SH3_domain"/>
</dbReference>
<feature type="compositionally biased region" description="Basic and acidic residues" evidence="11">
    <location>
        <begin position="2284"/>
        <end position="2295"/>
    </location>
</feature>
<dbReference type="PROSITE" id="PS50088">
    <property type="entry name" value="ANK_REPEAT"/>
    <property type="match status" value="2"/>
</dbReference>
<feature type="compositionally biased region" description="Polar residues" evidence="11">
    <location>
        <begin position="1572"/>
        <end position="1586"/>
    </location>
</feature>
<dbReference type="Pfam" id="PF17820">
    <property type="entry name" value="PDZ_6"/>
    <property type="match status" value="1"/>
</dbReference>
<dbReference type="PANTHER" id="PTHR24135">
    <property type="entry name" value="SH3 AND MULTIPLE ANKYRIN REPEAT DOMAINS PROTEIN"/>
    <property type="match status" value="1"/>
</dbReference>
<evidence type="ECO:0008006" key="17">
    <source>
        <dbReference type="Google" id="ProtNLM"/>
    </source>
</evidence>
<evidence type="ECO:0000256" key="11">
    <source>
        <dbReference type="SAM" id="MobiDB-lite"/>
    </source>
</evidence>
<feature type="compositionally biased region" description="Polar residues" evidence="11">
    <location>
        <begin position="1480"/>
        <end position="1504"/>
    </location>
</feature>
<gene>
    <name evidence="15" type="ORF">KOW79_001167</name>
</gene>
<dbReference type="GO" id="GO:0043197">
    <property type="term" value="C:dendritic spine"/>
    <property type="evidence" value="ECO:0007669"/>
    <property type="project" value="TreeGrafter"/>
</dbReference>
<evidence type="ECO:0000313" key="16">
    <source>
        <dbReference type="Proteomes" id="UP000824219"/>
    </source>
</evidence>
<evidence type="ECO:0000256" key="7">
    <source>
        <dbReference type="ARBA" id="ARBA00023043"/>
    </source>
</evidence>